<dbReference type="InterPro" id="IPR036291">
    <property type="entry name" value="NAD(P)-bd_dom_sf"/>
</dbReference>
<protein>
    <submittedName>
        <fullName evidence="2">NADP-dependent oxidoreductase</fullName>
    </submittedName>
</protein>
<dbReference type="Gene3D" id="3.40.50.720">
    <property type="entry name" value="NAD(P)-binding Rossmann-like Domain"/>
    <property type="match status" value="1"/>
</dbReference>
<dbReference type="SUPFAM" id="SSF50129">
    <property type="entry name" value="GroES-like"/>
    <property type="match status" value="1"/>
</dbReference>
<dbReference type="Gene3D" id="3.90.180.10">
    <property type="entry name" value="Medium-chain alcohol dehydrogenases, catalytic domain"/>
    <property type="match status" value="1"/>
</dbReference>
<name>A0A4U6S0L3_BRAEL</name>
<dbReference type="SMART" id="SM00829">
    <property type="entry name" value="PKS_ER"/>
    <property type="match status" value="1"/>
</dbReference>
<dbReference type="GO" id="GO:0016491">
    <property type="term" value="F:oxidoreductase activity"/>
    <property type="evidence" value="ECO:0007669"/>
    <property type="project" value="InterPro"/>
</dbReference>
<evidence type="ECO:0000313" key="2">
    <source>
        <dbReference type="EMBL" id="TKV80388.1"/>
    </source>
</evidence>
<organism evidence="2 3">
    <name type="scientific">Bradyrhizobium elkanii</name>
    <dbReference type="NCBI Taxonomy" id="29448"/>
    <lineage>
        <taxon>Bacteria</taxon>
        <taxon>Pseudomonadati</taxon>
        <taxon>Pseudomonadota</taxon>
        <taxon>Alphaproteobacteria</taxon>
        <taxon>Hyphomicrobiales</taxon>
        <taxon>Nitrobacteraceae</taxon>
        <taxon>Bradyrhizobium</taxon>
    </lineage>
</organism>
<accession>A0A4U6S0L3</accession>
<dbReference type="InterPro" id="IPR020843">
    <property type="entry name" value="ER"/>
</dbReference>
<evidence type="ECO:0000313" key="3">
    <source>
        <dbReference type="Proteomes" id="UP000305095"/>
    </source>
</evidence>
<proteinExistence type="predicted"/>
<dbReference type="Pfam" id="PF08240">
    <property type="entry name" value="ADH_N"/>
    <property type="match status" value="1"/>
</dbReference>
<sequence length="329" mass="35184">MTPGSVNPQASHEQTRSTMMAWRVHEFGPPEVMKFERVPRPEPGPGEVLVKVEAAAVGPWDGWIRAGKSALPQPLPLTLGSDLSGEVVDAGPGVSELRVGDQVYGVTNPRFVGAYAEYALASAGMVSNKPASLTHVEAASVPVIAVTAWQALFDQAQLKEGQKVLIHGAAGNVGSYAVQLARRAGLKTIATAAAHDIPLVRDLGADAVIDYRAQRFEEHVHEADAVIDLVGGETQSRSFEVIRRGGKLISAVSHPDQDLAKRHGVEASFFLVNVTSRYLMQIARLVEDGKLRTKVGAVLPLADALEAHLMLERVRPQPKGKIVLALTST</sequence>
<evidence type="ECO:0000259" key="1">
    <source>
        <dbReference type="SMART" id="SM00829"/>
    </source>
</evidence>
<comment type="caution">
    <text evidence="2">The sequence shown here is derived from an EMBL/GenBank/DDBJ whole genome shotgun (WGS) entry which is preliminary data.</text>
</comment>
<dbReference type="CDD" id="cd05289">
    <property type="entry name" value="MDR_like_2"/>
    <property type="match status" value="1"/>
</dbReference>
<gene>
    <name evidence="2" type="ORF">FDV58_16570</name>
</gene>
<dbReference type="Pfam" id="PF13602">
    <property type="entry name" value="ADH_zinc_N_2"/>
    <property type="match status" value="1"/>
</dbReference>
<dbReference type="PANTHER" id="PTHR11695:SF294">
    <property type="entry name" value="RETICULON-4-INTERACTING PROTEIN 1, MITOCHONDRIAL"/>
    <property type="match status" value="1"/>
</dbReference>
<dbReference type="InterPro" id="IPR050700">
    <property type="entry name" value="YIM1/Zinc_Alcohol_DH_Fams"/>
</dbReference>
<dbReference type="InterPro" id="IPR013154">
    <property type="entry name" value="ADH-like_N"/>
</dbReference>
<feature type="domain" description="Enoyl reductase (ER)" evidence="1">
    <location>
        <begin position="28"/>
        <end position="324"/>
    </location>
</feature>
<dbReference type="SUPFAM" id="SSF51735">
    <property type="entry name" value="NAD(P)-binding Rossmann-fold domains"/>
    <property type="match status" value="1"/>
</dbReference>
<dbReference type="Proteomes" id="UP000305095">
    <property type="component" value="Unassembled WGS sequence"/>
</dbReference>
<dbReference type="AlphaFoldDB" id="A0A4U6S0L3"/>
<reference evidence="2 3" key="1">
    <citation type="submission" date="2019-05" db="EMBL/GenBank/DDBJ databases">
        <title>Draft Genome of Bradyrhizobium elkanii strain SEMIA 938, Used in Commercial Inoculants for Lupinus spp. in Brazil.</title>
        <authorList>
            <person name="Hungria M."/>
            <person name="Delamuta J.R.M."/>
            <person name="Ribeiro R.A."/>
            <person name="Nogueira M.A."/>
        </authorList>
    </citation>
    <scope>NUCLEOTIDE SEQUENCE [LARGE SCALE GENOMIC DNA]</scope>
    <source>
        <strain evidence="2 3">Semia 938</strain>
    </source>
</reference>
<dbReference type="InterPro" id="IPR011032">
    <property type="entry name" value="GroES-like_sf"/>
</dbReference>
<dbReference type="PANTHER" id="PTHR11695">
    <property type="entry name" value="ALCOHOL DEHYDROGENASE RELATED"/>
    <property type="match status" value="1"/>
</dbReference>
<dbReference type="EMBL" id="SZZP01000009">
    <property type="protein sequence ID" value="TKV80388.1"/>
    <property type="molecule type" value="Genomic_DNA"/>
</dbReference>